<reference evidence="2 3" key="1">
    <citation type="submission" date="2019-07" db="EMBL/GenBank/DDBJ databases">
        <title>Whole genome shotgun sequence of Adhaeribacter aerolatus NBRC 106133.</title>
        <authorList>
            <person name="Hosoyama A."/>
            <person name="Uohara A."/>
            <person name="Ohji S."/>
            <person name="Ichikawa N."/>
        </authorList>
    </citation>
    <scope>NUCLEOTIDE SEQUENCE [LARGE SCALE GENOMIC DNA]</scope>
    <source>
        <strain evidence="2 3">NBRC 106133</strain>
    </source>
</reference>
<dbReference type="InterPro" id="IPR047216">
    <property type="entry name" value="Endonuclease_DUF559_bact"/>
</dbReference>
<dbReference type="PANTHER" id="PTHR38590">
    <property type="entry name" value="BLL0828 PROTEIN"/>
    <property type="match status" value="1"/>
</dbReference>
<dbReference type="OrthoDB" id="9798754at2"/>
<sequence length="128" mass="15027">MEDNLHKGAANKLFGYARDNRKKQTPAEEVLWQHLRNRQLIGHKFRRQHPLGNFIADFYMHEFKLAIELDGEYHNEAEIKEYDVGQTYELVELGVKVLRFRNEEVLNNIGGVLETIRKHLTLSPSPGW</sequence>
<dbReference type="Proteomes" id="UP000321532">
    <property type="component" value="Unassembled WGS sequence"/>
</dbReference>
<dbReference type="InterPro" id="IPR011335">
    <property type="entry name" value="Restrct_endonuc-II-like"/>
</dbReference>
<evidence type="ECO:0000259" key="1">
    <source>
        <dbReference type="Pfam" id="PF04480"/>
    </source>
</evidence>
<gene>
    <name evidence="2" type="ORF">AAE02nite_21200</name>
</gene>
<dbReference type="AlphaFoldDB" id="A0A512AXK9"/>
<dbReference type="CDD" id="cd01038">
    <property type="entry name" value="Endonuclease_DUF559"/>
    <property type="match status" value="1"/>
</dbReference>
<dbReference type="PANTHER" id="PTHR38590:SF1">
    <property type="entry name" value="BLL0828 PROTEIN"/>
    <property type="match status" value="1"/>
</dbReference>
<organism evidence="2 3">
    <name type="scientific">Adhaeribacter aerolatus</name>
    <dbReference type="NCBI Taxonomy" id="670289"/>
    <lineage>
        <taxon>Bacteria</taxon>
        <taxon>Pseudomonadati</taxon>
        <taxon>Bacteroidota</taxon>
        <taxon>Cytophagia</taxon>
        <taxon>Cytophagales</taxon>
        <taxon>Hymenobacteraceae</taxon>
        <taxon>Adhaeribacter</taxon>
    </lineage>
</organism>
<evidence type="ECO:0000313" key="3">
    <source>
        <dbReference type="Proteomes" id="UP000321532"/>
    </source>
</evidence>
<dbReference type="InterPro" id="IPR007569">
    <property type="entry name" value="DUF559"/>
</dbReference>
<dbReference type="RefSeq" id="WP_146897715.1">
    <property type="nucleotide sequence ID" value="NZ_BJYS01000014.1"/>
</dbReference>
<keyword evidence="3" id="KW-1185">Reference proteome</keyword>
<dbReference type="EMBL" id="BJYS01000014">
    <property type="protein sequence ID" value="GEO04456.1"/>
    <property type="molecule type" value="Genomic_DNA"/>
</dbReference>
<protein>
    <recommendedName>
        <fullName evidence="1">DUF559 domain-containing protein</fullName>
    </recommendedName>
</protein>
<dbReference type="SUPFAM" id="SSF52980">
    <property type="entry name" value="Restriction endonuclease-like"/>
    <property type="match status" value="1"/>
</dbReference>
<accession>A0A512AXK9</accession>
<proteinExistence type="predicted"/>
<feature type="domain" description="DUF559" evidence="1">
    <location>
        <begin position="15"/>
        <end position="120"/>
    </location>
</feature>
<name>A0A512AXK9_9BACT</name>
<dbReference type="Gene3D" id="3.40.960.10">
    <property type="entry name" value="VSR Endonuclease"/>
    <property type="match status" value="1"/>
</dbReference>
<evidence type="ECO:0000313" key="2">
    <source>
        <dbReference type="EMBL" id="GEO04456.1"/>
    </source>
</evidence>
<dbReference type="Pfam" id="PF04480">
    <property type="entry name" value="DUF559"/>
    <property type="match status" value="1"/>
</dbReference>
<comment type="caution">
    <text evidence="2">The sequence shown here is derived from an EMBL/GenBank/DDBJ whole genome shotgun (WGS) entry which is preliminary data.</text>
</comment>